<protein>
    <submittedName>
        <fullName evidence="1">Uncharacterized protein</fullName>
    </submittedName>
</protein>
<reference evidence="1 2" key="1">
    <citation type="journal article" date="2008" name="Nature">
        <title>The genome of the model beetle and pest Tribolium castaneum.</title>
        <authorList>
            <consortium name="Tribolium Genome Sequencing Consortium"/>
            <person name="Richards S."/>
            <person name="Gibbs R.A."/>
            <person name="Weinstock G.M."/>
            <person name="Brown S.J."/>
            <person name="Denell R."/>
            <person name="Beeman R.W."/>
            <person name="Gibbs R."/>
            <person name="Beeman R.W."/>
            <person name="Brown S.J."/>
            <person name="Bucher G."/>
            <person name="Friedrich M."/>
            <person name="Grimmelikhuijzen C.J."/>
            <person name="Klingler M."/>
            <person name="Lorenzen M."/>
            <person name="Richards S."/>
            <person name="Roth S."/>
            <person name="Schroder R."/>
            <person name="Tautz D."/>
            <person name="Zdobnov E.M."/>
            <person name="Muzny D."/>
            <person name="Gibbs R.A."/>
            <person name="Weinstock G.M."/>
            <person name="Attaway T."/>
            <person name="Bell S."/>
            <person name="Buhay C.J."/>
            <person name="Chandrabose M.N."/>
            <person name="Chavez D."/>
            <person name="Clerk-Blankenburg K.P."/>
            <person name="Cree A."/>
            <person name="Dao M."/>
            <person name="Davis C."/>
            <person name="Chacko J."/>
            <person name="Dinh H."/>
            <person name="Dugan-Rocha S."/>
            <person name="Fowler G."/>
            <person name="Garner T.T."/>
            <person name="Garnes J."/>
            <person name="Gnirke A."/>
            <person name="Hawes A."/>
            <person name="Hernandez J."/>
            <person name="Hines S."/>
            <person name="Holder M."/>
            <person name="Hume J."/>
            <person name="Jhangiani S.N."/>
            <person name="Joshi V."/>
            <person name="Khan Z.M."/>
            <person name="Jackson L."/>
            <person name="Kovar C."/>
            <person name="Kowis A."/>
            <person name="Lee S."/>
            <person name="Lewis L.R."/>
            <person name="Margolis J."/>
            <person name="Morgan M."/>
            <person name="Nazareth L.V."/>
            <person name="Nguyen N."/>
            <person name="Okwuonu G."/>
            <person name="Parker D."/>
            <person name="Richards S."/>
            <person name="Ruiz S.J."/>
            <person name="Santibanez J."/>
            <person name="Savard J."/>
            <person name="Scherer S.E."/>
            <person name="Schneider B."/>
            <person name="Sodergren E."/>
            <person name="Tautz D."/>
            <person name="Vattahil S."/>
            <person name="Villasana D."/>
            <person name="White C.S."/>
            <person name="Wright R."/>
            <person name="Park Y."/>
            <person name="Beeman R.W."/>
            <person name="Lord J."/>
            <person name="Oppert B."/>
            <person name="Lorenzen M."/>
            <person name="Brown S."/>
            <person name="Wang L."/>
            <person name="Savard J."/>
            <person name="Tautz D."/>
            <person name="Richards S."/>
            <person name="Weinstock G."/>
            <person name="Gibbs R.A."/>
            <person name="Liu Y."/>
            <person name="Worley K."/>
            <person name="Weinstock G."/>
            <person name="Elsik C.G."/>
            <person name="Reese J.T."/>
            <person name="Elhaik E."/>
            <person name="Landan G."/>
            <person name="Graur D."/>
            <person name="Arensburger P."/>
            <person name="Atkinson P."/>
            <person name="Beeman R.W."/>
            <person name="Beidler J."/>
            <person name="Brown S.J."/>
            <person name="Demuth J.P."/>
            <person name="Drury D.W."/>
            <person name="Du Y.Z."/>
            <person name="Fujiwara H."/>
            <person name="Lorenzen M."/>
            <person name="Maselli V."/>
            <person name="Osanai M."/>
            <person name="Park Y."/>
            <person name="Robertson H.M."/>
            <person name="Tu Z."/>
            <person name="Wang J.J."/>
            <person name="Wang S."/>
            <person name="Richards S."/>
            <person name="Song H."/>
            <person name="Zhang L."/>
            <person name="Sodergren E."/>
            <person name="Werner D."/>
            <person name="Stanke M."/>
            <person name="Morgenstern B."/>
            <person name="Solovyev V."/>
            <person name="Kosarev P."/>
            <person name="Brown G."/>
            <person name="Chen H.C."/>
            <person name="Ermolaeva O."/>
            <person name="Hlavina W."/>
            <person name="Kapustin Y."/>
            <person name="Kiryutin B."/>
            <person name="Kitts P."/>
            <person name="Maglott D."/>
            <person name="Pruitt K."/>
            <person name="Sapojnikov V."/>
            <person name="Souvorov A."/>
            <person name="Mackey A.J."/>
            <person name="Waterhouse R.M."/>
            <person name="Wyder S."/>
            <person name="Zdobnov E.M."/>
            <person name="Zdobnov E.M."/>
            <person name="Wyder S."/>
            <person name="Kriventseva E.V."/>
            <person name="Kadowaki T."/>
            <person name="Bork P."/>
            <person name="Aranda M."/>
            <person name="Bao R."/>
            <person name="Beermann A."/>
            <person name="Berns N."/>
            <person name="Bolognesi R."/>
            <person name="Bonneton F."/>
            <person name="Bopp D."/>
            <person name="Brown S.J."/>
            <person name="Bucher G."/>
            <person name="Butts T."/>
            <person name="Chaumot A."/>
            <person name="Denell R.E."/>
            <person name="Ferrier D.E."/>
            <person name="Friedrich M."/>
            <person name="Gordon C.M."/>
            <person name="Jindra M."/>
            <person name="Klingler M."/>
            <person name="Lan Q."/>
            <person name="Lattorff H.M."/>
            <person name="Laudet V."/>
            <person name="von Levetsow C."/>
            <person name="Liu Z."/>
            <person name="Lutz R."/>
            <person name="Lynch J.A."/>
            <person name="da Fonseca R.N."/>
            <person name="Posnien N."/>
            <person name="Reuter R."/>
            <person name="Roth S."/>
            <person name="Savard J."/>
            <person name="Schinko J.B."/>
            <person name="Schmitt C."/>
            <person name="Schoppmeier M."/>
            <person name="Schroder R."/>
            <person name="Shippy T.D."/>
            <person name="Simonnet F."/>
            <person name="Marques-Souza H."/>
            <person name="Tautz D."/>
            <person name="Tomoyasu Y."/>
            <person name="Trauner J."/>
            <person name="Van der Zee M."/>
            <person name="Vervoort M."/>
            <person name="Wittkopp N."/>
            <person name="Wimmer E.A."/>
            <person name="Yang X."/>
            <person name="Jones A.K."/>
            <person name="Sattelle D.B."/>
            <person name="Ebert P.R."/>
            <person name="Nelson D."/>
            <person name="Scott J.G."/>
            <person name="Beeman R.W."/>
            <person name="Muthukrishnan S."/>
            <person name="Kramer K.J."/>
            <person name="Arakane Y."/>
            <person name="Beeman R.W."/>
            <person name="Zhu Q."/>
            <person name="Hogenkamp D."/>
            <person name="Dixit R."/>
            <person name="Oppert B."/>
            <person name="Jiang H."/>
            <person name="Zou Z."/>
            <person name="Marshall J."/>
            <person name="Elpidina E."/>
            <person name="Vinokurov K."/>
            <person name="Oppert C."/>
            <person name="Zou Z."/>
            <person name="Evans J."/>
            <person name="Lu Z."/>
            <person name="Zhao P."/>
            <person name="Sumathipala N."/>
            <person name="Altincicek B."/>
            <person name="Vilcinskas A."/>
            <person name="Williams M."/>
            <person name="Hultmark D."/>
            <person name="Hetru C."/>
            <person name="Jiang H."/>
            <person name="Grimmelikhuijzen C.J."/>
            <person name="Hauser F."/>
            <person name="Cazzamali G."/>
            <person name="Williamson M."/>
            <person name="Park Y."/>
            <person name="Li B."/>
            <person name="Tanaka Y."/>
            <person name="Predel R."/>
            <person name="Neupert S."/>
            <person name="Schachtner J."/>
            <person name="Verleyen P."/>
            <person name="Raible F."/>
            <person name="Bork P."/>
            <person name="Friedrich M."/>
            <person name="Walden K.K."/>
            <person name="Robertson H.M."/>
            <person name="Angeli S."/>
            <person name="Foret S."/>
            <person name="Bucher G."/>
            <person name="Schuetz S."/>
            <person name="Maleszka R."/>
            <person name="Wimmer E.A."/>
            <person name="Beeman R.W."/>
            <person name="Lorenzen M."/>
            <person name="Tomoyasu Y."/>
            <person name="Miller S.C."/>
            <person name="Grossmann D."/>
            <person name="Bucher G."/>
        </authorList>
    </citation>
    <scope>NUCLEOTIDE SEQUENCE [LARGE SCALE GENOMIC DNA]</scope>
    <source>
        <strain evidence="1 2">Georgia GA2</strain>
    </source>
</reference>
<reference evidence="1 2" key="2">
    <citation type="journal article" date="2010" name="Nucleic Acids Res.">
        <title>BeetleBase in 2010: revisions to provide comprehensive genomic information for Tribolium castaneum.</title>
        <authorList>
            <person name="Kim H.S."/>
            <person name="Murphy T."/>
            <person name="Xia J."/>
            <person name="Caragea D."/>
            <person name="Park Y."/>
            <person name="Beeman R.W."/>
            <person name="Lorenzen M.D."/>
            <person name="Butcher S."/>
            <person name="Manak J.R."/>
            <person name="Brown S.J."/>
        </authorList>
    </citation>
    <scope>GENOME REANNOTATION</scope>
    <source>
        <strain evidence="1 2">Georgia GA2</strain>
    </source>
</reference>
<name>A0A139WBY1_TRICA</name>
<keyword evidence="2" id="KW-1185">Reference proteome</keyword>
<dbReference type="InParanoid" id="A0A139WBY1"/>
<evidence type="ECO:0000313" key="1">
    <source>
        <dbReference type="EMBL" id="KYB25468.1"/>
    </source>
</evidence>
<accession>A0A139WBY1</accession>
<evidence type="ECO:0000313" key="2">
    <source>
        <dbReference type="Proteomes" id="UP000007266"/>
    </source>
</evidence>
<dbReference type="AlphaFoldDB" id="A0A139WBY1"/>
<organism evidence="1 2">
    <name type="scientific">Tribolium castaneum</name>
    <name type="common">Red flour beetle</name>
    <dbReference type="NCBI Taxonomy" id="7070"/>
    <lineage>
        <taxon>Eukaryota</taxon>
        <taxon>Metazoa</taxon>
        <taxon>Ecdysozoa</taxon>
        <taxon>Arthropoda</taxon>
        <taxon>Hexapoda</taxon>
        <taxon>Insecta</taxon>
        <taxon>Pterygota</taxon>
        <taxon>Neoptera</taxon>
        <taxon>Endopterygota</taxon>
        <taxon>Coleoptera</taxon>
        <taxon>Polyphaga</taxon>
        <taxon>Cucujiformia</taxon>
        <taxon>Tenebrionidae</taxon>
        <taxon>Tenebrionidae incertae sedis</taxon>
        <taxon>Tribolium</taxon>
    </lineage>
</organism>
<sequence length="36" mass="4221">MRKKHKVSNNFQTKDRSSFKLMARAVILKFPSVDVI</sequence>
<dbReference type="Proteomes" id="UP000007266">
    <property type="component" value="Linkage group 9"/>
</dbReference>
<gene>
    <name evidence="1" type="primary">AUGUSTUS-3.0.2_34238</name>
    <name evidence="1" type="ORF">TcasGA2_TC034238</name>
</gene>
<dbReference type="EMBL" id="KQ971371">
    <property type="protein sequence ID" value="KYB25468.1"/>
    <property type="molecule type" value="Genomic_DNA"/>
</dbReference>
<proteinExistence type="predicted"/>